<name>A0A6J2Y2I6_SITOR</name>
<dbReference type="InterPro" id="IPR043502">
    <property type="entry name" value="DNA/RNA_pol_sf"/>
</dbReference>
<dbReference type="PANTHER" id="PTHR35450">
    <property type="entry name" value="REVERSE TRANSCRIPTASE DOMAIN-CONTAINING PROTEIN"/>
    <property type="match status" value="1"/>
</dbReference>
<dbReference type="SUPFAM" id="SSF56672">
    <property type="entry name" value="DNA/RNA polymerases"/>
    <property type="match status" value="1"/>
</dbReference>
<evidence type="ECO:0000313" key="1">
    <source>
        <dbReference type="Proteomes" id="UP000504635"/>
    </source>
</evidence>
<dbReference type="Proteomes" id="UP000504635">
    <property type="component" value="Unplaced"/>
</dbReference>
<proteinExistence type="predicted"/>
<dbReference type="GeneID" id="115883767"/>
<dbReference type="RefSeq" id="XP_030758038.1">
    <property type="nucleotide sequence ID" value="XM_030902178.1"/>
</dbReference>
<dbReference type="GO" id="GO:0071897">
    <property type="term" value="P:DNA biosynthetic process"/>
    <property type="evidence" value="ECO:0007669"/>
    <property type="project" value="UniProtKB-ARBA"/>
</dbReference>
<accession>A0A6J2Y2I6</accession>
<organism evidence="1 2">
    <name type="scientific">Sitophilus oryzae</name>
    <name type="common">Rice weevil</name>
    <name type="synonym">Curculio oryzae</name>
    <dbReference type="NCBI Taxonomy" id="7048"/>
    <lineage>
        <taxon>Eukaryota</taxon>
        <taxon>Metazoa</taxon>
        <taxon>Ecdysozoa</taxon>
        <taxon>Arthropoda</taxon>
        <taxon>Hexapoda</taxon>
        <taxon>Insecta</taxon>
        <taxon>Pterygota</taxon>
        <taxon>Neoptera</taxon>
        <taxon>Endopterygota</taxon>
        <taxon>Coleoptera</taxon>
        <taxon>Polyphaga</taxon>
        <taxon>Cucujiformia</taxon>
        <taxon>Curculionidae</taxon>
        <taxon>Dryophthorinae</taxon>
        <taxon>Sitophilus</taxon>
    </lineage>
</organism>
<dbReference type="PANTHER" id="PTHR35450:SF2">
    <property type="entry name" value="REVERSE TRANSCRIPTASE DOMAIN-CONTAINING PROTEIN"/>
    <property type="match status" value="1"/>
</dbReference>
<keyword evidence="1" id="KW-1185">Reference proteome</keyword>
<sequence length="278" mass="33021">MTKTIVIFRKYGYQTTEELETKLKMKLQAKGQRLRRYTKRSDQYRQNKMFNEDMKKFYRSNLNKVNNNEIKETPDPDELECFWRGIFEEEKTHNKDASWIQQEKIDQEHINEDEWKDLENDEIIATIKRTHNWKSPGPDKVHNFWIKQLTPLHTHITGAFNLIIKNPENTPEWLTTGKTILLSKGNNTKDPRNYRPITCLPTLYKIMTQALSNRIYNHLNKNNILPPEQKGCKKGSRGCKDQLLLSKIIMDQQRNRRRIYACRGLTTKKLLTAYHTPG</sequence>
<protein>
    <submittedName>
        <fullName evidence="2">Uncharacterized protein LOC115883767</fullName>
    </submittedName>
</protein>
<dbReference type="OrthoDB" id="6740442at2759"/>
<evidence type="ECO:0000313" key="2">
    <source>
        <dbReference type="RefSeq" id="XP_030758038.1"/>
    </source>
</evidence>
<dbReference type="AlphaFoldDB" id="A0A6J2Y2I6"/>
<gene>
    <name evidence="2" type="primary">LOC115883767</name>
</gene>
<reference evidence="2" key="1">
    <citation type="submission" date="2025-08" db="UniProtKB">
        <authorList>
            <consortium name="RefSeq"/>
        </authorList>
    </citation>
    <scope>IDENTIFICATION</scope>
    <source>
        <tissue evidence="2">Gonads</tissue>
    </source>
</reference>
<dbReference type="InParanoid" id="A0A6J2Y2I6"/>
<dbReference type="KEGG" id="soy:115883767"/>